<evidence type="ECO:0000256" key="1">
    <source>
        <dbReference type="SAM" id="Phobius"/>
    </source>
</evidence>
<keyword evidence="1" id="KW-1133">Transmembrane helix</keyword>
<comment type="caution">
    <text evidence="2">The sequence shown here is derived from an EMBL/GenBank/DDBJ whole genome shotgun (WGS) entry which is preliminary data.</text>
</comment>
<dbReference type="EMBL" id="JAINWA010000001">
    <property type="protein sequence ID" value="MCD1653458.1"/>
    <property type="molecule type" value="Genomic_DNA"/>
</dbReference>
<dbReference type="RefSeq" id="WP_230752466.1">
    <property type="nucleotide sequence ID" value="NZ_JAINWA010000001.1"/>
</dbReference>
<protein>
    <submittedName>
        <fullName evidence="2">Uncharacterized protein</fullName>
    </submittedName>
</protein>
<accession>A0AAE3JHV1</accession>
<name>A0AAE3JHV1_9SPIR</name>
<dbReference type="AlphaFoldDB" id="A0AAE3JHV1"/>
<feature type="transmembrane region" description="Helical" evidence="1">
    <location>
        <begin position="41"/>
        <end position="60"/>
    </location>
</feature>
<dbReference type="Proteomes" id="UP001198163">
    <property type="component" value="Unassembled WGS sequence"/>
</dbReference>
<evidence type="ECO:0000313" key="3">
    <source>
        <dbReference type="Proteomes" id="UP001198163"/>
    </source>
</evidence>
<proteinExistence type="predicted"/>
<keyword evidence="1" id="KW-0472">Membrane</keyword>
<keyword evidence="3" id="KW-1185">Reference proteome</keyword>
<organism evidence="2 3">
    <name type="scientific">Teretinema zuelzerae</name>
    <dbReference type="NCBI Taxonomy" id="156"/>
    <lineage>
        <taxon>Bacteria</taxon>
        <taxon>Pseudomonadati</taxon>
        <taxon>Spirochaetota</taxon>
        <taxon>Spirochaetia</taxon>
        <taxon>Spirochaetales</taxon>
        <taxon>Treponemataceae</taxon>
        <taxon>Teretinema</taxon>
    </lineage>
</organism>
<feature type="transmembrane region" description="Helical" evidence="1">
    <location>
        <begin position="7"/>
        <end position="29"/>
    </location>
</feature>
<evidence type="ECO:0000313" key="2">
    <source>
        <dbReference type="EMBL" id="MCD1653458.1"/>
    </source>
</evidence>
<gene>
    <name evidence="2" type="ORF">K7J14_01940</name>
</gene>
<sequence>MKFKLLLVIFNIVFFLSFLTIFFLPLFVMDGSYLGAFWKQNWFFFPLFFSVSAAVNALFLRNRKTLYSLEREDWPALAQHLENEVFKRNRIGFGTASLLCDSLVLLGDFNTVAKLRTLVEQQKPRIYNALRVRFVTAALLAKDREGAESLCRDSEKLPRHDREWLSLYAGLSRRLAGDYPGAAELLEPLCVSGKEVLPVFLASYVCGSLLSAKINNESARLQTSAASGRERVLQRFSRAQWKPYFESEKTAMHVVVLGKLFSEAEAWAWESK</sequence>
<reference evidence="2" key="1">
    <citation type="submission" date="2021-08" db="EMBL/GenBank/DDBJ databases">
        <title>Comparative analyses of Brucepasteria parasyntrophica and Teretinema zuelzerae.</title>
        <authorList>
            <person name="Song Y."/>
            <person name="Brune A."/>
        </authorList>
    </citation>
    <scope>NUCLEOTIDE SEQUENCE</scope>
    <source>
        <strain evidence="2">DSM 1903</strain>
    </source>
</reference>
<keyword evidence="1" id="KW-0812">Transmembrane</keyword>